<evidence type="ECO:0000256" key="8">
    <source>
        <dbReference type="ARBA" id="ARBA00022960"/>
    </source>
</evidence>
<keyword evidence="4 22" id="KW-0132">Cell division</keyword>
<evidence type="ECO:0000313" key="23">
    <source>
        <dbReference type="Proteomes" id="UP000001520"/>
    </source>
</evidence>
<dbReference type="OrthoDB" id="9768187at2"/>
<name>D3PBV4_DEFDS</name>
<dbReference type="eggNOG" id="COG0772">
    <property type="taxonomic scope" value="Bacteria"/>
</dbReference>
<proteinExistence type="inferred from homology"/>
<dbReference type="PROSITE" id="PS51257">
    <property type="entry name" value="PROKAR_LIPOPROTEIN"/>
    <property type="match status" value="1"/>
</dbReference>
<feature type="transmembrane region" description="Helical" evidence="21">
    <location>
        <begin position="264"/>
        <end position="290"/>
    </location>
</feature>
<feature type="transmembrane region" description="Helical" evidence="21">
    <location>
        <begin position="14"/>
        <end position="35"/>
    </location>
</feature>
<evidence type="ECO:0000256" key="16">
    <source>
        <dbReference type="ARBA" id="ARBA00038053"/>
    </source>
</evidence>
<comment type="pathway">
    <text evidence="2">Cell wall biogenesis; peptidoglycan biosynthesis.</text>
</comment>
<dbReference type="GO" id="GO:0005886">
    <property type="term" value="C:plasma membrane"/>
    <property type="evidence" value="ECO:0007669"/>
    <property type="project" value="UniProtKB-SubCell"/>
</dbReference>
<evidence type="ECO:0000256" key="5">
    <source>
        <dbReference type="ARBA" id="ARBA00022676"/>
    </source>
</evidence>
<feature type="transmembrane region" description="Helical" evidence="21">
    <location>
        <begin position="80"/>
        <end position="99"/>
    </location>
</feature>
<evidence type="ECO:0000256" key="15">
    <source>
        <dbReference type="ARBA" id="ARBA00033270"/>
    </source>
</evidence>
<keyword evidence="11 21" id="KW-0472">Membrane</keyword>
<dbReference type="EMBL" id="AP011529">
    <property type="protein sequence ID" value="BAI80077.1"/>
    <property type="molecule type" value="Genomic_DNA"/>
</dbReference>
<keyword evidence="10 21" id="KW-1133">Transmembrane helix</keyword>
<protein>
    <recommendedName>
        <fullName evidence="17">Probable peptidoglycan glycosyltransferase FtsW</fullName>
        <ecNumber evidence="19">2.4.99.28</ecNumber>
    </recommendedName>
    <alternativeName>
        <fullName evidence="18">Cell division protein FtsW</fullName>
    </alternativeName>
    <alternativeName>
        <fullName evidence="15">Cell wall polymerase</fullName>
    </alternativeName>
    <alternativeName>
        <fullName evidence="14">Peptidoglycan polymerase</fullName>
    </alternativeName>
</protein>
<dbReference type="GO" id="GO:0015648">
    <property type="term" value="F:lipid-linked peptidoglycan transporter activity"/>
    <property type="evidence" value="ECO:0007669"/>
    <property type="project" value="TreeGrafter"/>
</dbReference>
<dbReference type="Pfam" id="PF01098">
    <property type="entry name" value="FTSW_RODA_SPOVE"/>
    <property type="match status" value="1"/>
</dbReference>
<evidence type="ECO:0000256" key="11">
    <source>
        <dbReference type="ARBA" id="ARBA00023136"/>
    </source>
</evidence>
<keyword evidence="12" id="KW-0131">Cell cycle</keyword>
<evidence type="ECO:0000256" key="1">
    <source>
        <dbReference type="ARBA" id="ARBA00004651"/>
    </source>
</evidence>
<dbReference type="GO" id="GO:0071555">
    <property type="term" value="P:cell wall organization"/>
    <property type="evidence" value="ECO:0007669"/>
    <property type="project" value="UniProtKB-KW"/>
</dbReference>
<sequence length="365" mass="41432">MPANRLNREYDERIYVFVLTIILIIIGCLYIYNVGSIQAQRWDKPDYYYLVRQFIAVLLGMVLMILAYNIPINFYRKVVPVLYFVTLFLLMSVFFFSAVNGSHRWIKLPFINFQPSELAKFVSIVYLAHYLDKKSDKISDFFKGFLPAMILLGILSALILVEPDYGTSFLIMAISIILMFIGGASIKHILGIVAFSVPPAIVLLFSGYHRERLLSFLDPWSYYHGPGYQLIQSLIAIGSGGFFGKGFGNSSQKLYFLPEAHTDFIFSIISEELGFLGSLILLFIILMLFLEIKRVADSESDKFKRLLCFGIGLMFMLQALIHLFVSTGLFPTKGIALPFISYGGSSVMMSLFMIGIVLRCKKEQL</sequence>
<dbReference type="HOGENOM" id="CLU_029243_0_1_0"/>
<dbReference type="Proteomes" id="UP000001520">
    <property type="component" value="Chromosome"/>
</dbReference>
<evidence type="ECO:0000256" key="20">
    <source>
        <dbReference type="ARBA" id="ARBA00049902"/>
    </source>
</evidence>
<evidence type="ECO:0000256" key="2">
    <source>
        <dbReference type="ARBA" id="ARBA00004752"/>
    </source>
</evidence>
<comment type="catalytic activity">
    <reaction evidence="20">
        <text>[GlcNAc-(1-&gt;4)-Mur2Ac(oyl-L-Ala-gamma-D-Glu-L-Lys-D-Ala-D-Ala)](n)-di-trans,octa-cis-undecaprenyl diphosphate + beta-D-GlcNAc-(1-&gt;4)-Mur2Ac(oyl-L-Ala-gamma-D-Glu-L-Lys-D-Ala-D-Ala)-di-trans,octa-cis-undecaprenyl diphosphate = [GlcNAc-(1-&gt;4)-Mur2Ac(oyl-L-Ala-gamma-D-Glu-L-Lys-D-Ala-D-Ala)](n+1)-di-trans,octa-cis-undecaprenyl diphosphate + di-trans,octa-cis-undecaprenyl diphosphate + H(+)</text>
        <dbReference type="Rhea" id="RHEA:23708"/>
        <dbReference type="Rhea" id="RHEA-COMP:9602"/>
        <dbReference type="Rhea" id="RHEA-COMP:9603"/>
        <dbReference type="ChEBI" id="CHEBI:15378"/>
        <dbReference type="ChEBI" id="CHEBI:58405"/>
        <dbReference type="ChEBI" id="CHEBI:60033"/>
        <dbReference type="ChEBI" id="CHEBI:78435"/>
        <dbReference type="EC" id="2.4.99.28"/>
    </reaction>
</comment>
<dbReference type="PANTHER" id="PTHR30474">
    <property type="entry name" value="CELL CYCLE PROTEIN"/>
    <property type="match status" value="1"/>
</dbReference>
<keyword evidence="3" id="KW-1003">Cell membrane</keyword>
<evidence type="ECO:0000256" key="17">
    <source>
        <dbReference type="ARBA" id="ARBA00041185"/>
    </source>
</evidence>
<dbReference type="NCBIfam" id="TIGR02614">
    <property type="entry name" value="ftsW"/>
    <property type="match status" value="1"/>
</dbReference>
<evidence type="ECO:0000256" key="9">
    <source>
        <dbReference type="ARBA" id="ARBA00022984"/>
    </source>
</evidence>
<keyword evidence="8" id="KW-0133">Cell shape</keyword>
<dbReference type="STRING" id="639282.DEFDS_0595"/>
<feature type="transmembrane region" description="Helical" evidence="21">
    <location>
        <begin position="335"/>
        <end position="358"/>
    </location>
</feature>
<feature type="transmembrane region" description="Helical" evidence="21">
    <location>
        <begin position="165"/>
        <end position="182"/>
    </location>
</feature>
<dbReference type="GO" id="GO:0051301">
    <property type="term" value="P:cell division"/>
    <property type="evidence" value="ECO:0007669"/>
    <property type="project" value="UniProtKB-KW"/>
</dbReference>
<evidence type="ECO:0000256" key="12">
    <source>
        <dbReference type="ARBA" id="ARBA00023306"/>
    </source>
</evidence>
<evidence type="ECO:0000256" key="19">
    <source>
        <dbReference type="ARBA" id="ARBA00044770"/>
    </source>
</evidence>
<feature type="transmembrane region" description="Helical" evidence="21">
    <location>
        <begin position="306"/>
        <end position="329"/>
    </location>
</feature>
<organism evidence="22 23">
    <name type="scientific">Deferribacter desulfuricans (strain DSM 14783 / JCM 11476 / NBRC 101012 / SSM1)</name>
    <dbReference type="NCBI Taxonomy" id="639282"/>
    <lineage>
        <taxon>Bacteria</taxon>
        <taxon>Pseudomonadati</taxon>
        <taxon>Deferribacterota</taxon>
        <taxon>Deferribacteres</taxon>
        <taxon>Deferribacterales</taxon>
        <taxon>Deferribacteraceae</taxon>
        <taxon>Deferribacter</taxon>
    </lineage>
</organism>
<keyword evidence="23" id="KW-1185">Reference proteome</keyword>
<evidence type="ECO:0000256" key="10">
    <source>
        <dbReference type="ARBA" id="ARBA00022989"/>
    </source>
</evidence>
<dbReference type="GO" id="GO:0009252">
    <property type="term" value="P:peptidoglycan biosynthetic process"/>
    <property type="evidence" value="ECO:0007669"/>
    <property type="project" value="UniProtKB-KW"/>
</dbReference>
<keyword evidence="9" id="KW-0573">Peptidoglycan synthesis</keyword>
<keyword evidence="7 21" id="KW-0812">Transmembrane</keyword>
<gene>
    <name evidence="22" type="primary">ftsW</name>
    <name evidence="22" type="ordered locus">DEFDS_0595</name>
</gene>
<dbReference type="KEGG" id="ddf:DEFDS_0595"/>
<keyword evidence="13" id="KW-0961">Cell wall biogenesis/degradation</keyword>
<feature type="transmembrane region" description="Helical" evidence="21">
    <location>
        <begin position="141"/>
        <end position="159"/>
    </location>
</feature>
<keyword evidence="5" id="KW-0328">Glycosyltransferase</keyword>
<evidence type="ECO:0000313" key="22">
    <source>
        <dbReference type="EMBL" id="BAI80077.1"/>
    </source>
</evidence>
<comment type="subcellular location">
    <subcellularLocation>
        <location evidence="1">Cell membrane</location>
        <topology evidence="1">Multi-pass membrane protein</topology>
    </subcellularLocation>
</comment>
<dbReference type="GO" id="GO:0032153">
    <property type="term" value="C:cell division site"/>
    <property type="evidence" value="ECO:0007669"/>
    <property type="project" value="TreeGrafter"/>
</dbReference>
<dbReference type="InterPro" id="IPR001182">
    <property type="entry name" value="FtsW/RodA"/>
</dbReference>
<evidence type="ECO:0000256" key="4">
    <source>
        <dbReference type="ARBA" id="ARBA00022618"/>
    </source>
</evidence>
<evidence type="ECO:0000256" key="7">
    <source>
        <dbReference type="ARBA" id="ARBA00022692"/>
    </source>
</evidence>
<comment type="similarity">
    <text evidence="16">Belongs to the SEDS family. FtsW subfamily.</text>
</comment>
<keyword evidence="6" id="KW-0808">Transferase</keyword>
<reference evidence="22 23" key="1">
    <citation type="journal article" date="2010" name="DNA Res.">
        <title>Bacterial lifestyle in a deep-sea hydrothermal vent chimney revealed by the genome sequence of the thermophilic bacterium Deferribacter desulfuricans SSM1.</title>
        <authorList>
            <person name="Takaki Y."/>
            <person name="Shimamura S."/>
            <person name="Nakagawa S."/>
            <person name="Fukuhara Y."/>
            <person name="Horikawa H."/>
            <person name="Ankai A."/>
            <person name="Harada T."/>
            <person name="Hosoyama A."/>
            <person name="Oguchi A."/>
            <person name="Fukui S."/>
            <person name="Fujita N."/>
            <person name="Takami H."/>
            <person name="Takai K."/>
        </authorList>
    </citation>
    <scope>NUCLEOTIDE SEQUENCE [LARGE SCALE GENOMIC DNA]</scope>
    <source>
        <strain evidence="23">DSM 14783 / JCM 11476 / NBRC 101012 / SSM1</strain>
    </source>
</reference>
<feature type="transmembrane region" description="Helical" evidence="21">
    <location>
        <begin position="189"/>
        <end position="208"/>
    </location>
</feature>
<accession>D3PBV4</accession>
<evidence type="ECO:0000256" key="3">
    <source>
        <dbReference type="ARBA" id="ARBA00022475"/>
    </source>
</evidence>
<dbReference type="RefSeq" id="WP_013007325.1">
    <property type="nucleotide sequence ID" value="NC_013939.1"/>
</dbReference>
<feature type="transmembrane region" description="Helical" evidence="21">
    <location>
        <begin position="47"/>
        <end position="68"/>
    </location>
</feature>
<dbReference type="EC" id="2.4.99.28" evidence="19"/>
<evidence type="ECO:0000256" key="21">
    <source>
        <dbReference type="SAM" id="Phobius"/>
    </source>
</evidence>
<evidence type="ECO:0000256" key="13">
    <source>
        <dbReference type="ARBA" id="ARBA00023316"/>
    </source>
</evidence>
<dbReference type="AlphaFoldDB" id="D3PBV4"/>
<evidence type="ECO:0000256" key="18">
    <source>
        <dbReference type="ARBA" id="ARBA00041418"/>
    </source>
</evidence>
<dbReference type="InterPro" id="IPR013437">
    <property type="entry name" value="FtsW"/>
</dbReference>
<dbReference type="GO" id="GO:0008360">
    <property type="term" value="P:regulation of cell shape"/>
    <property type="evidence" value="ECO:0007669"/>
    <property type="project" value="UniProtKB-KW"/>
</dbReference>
<dbReference type="PANTHER" id="PTHR30474:SF2">
    <property type="entry name" value="PEPTIDOGLYCAN GLYCOSYLTRANSFERASE FTSW-RELATED"/>
    <property type="match status" value="1"/>
</dbReference>
<evidence type="ECO:0000256" key="6">
    <source>
        <dbReference type="ARBA" id="ARBA00022679"/>
    </source>
</evidence>
<evidence type="ECO:0000256" key="14">
    <source>
        <dbReference type="ARBA" id="ARBA00032370"/>
    </source>
</evidence>
<dbReference type="GO" id="GO:0008955">
    <property type="term" value="F:peptidoglycan glycosyltransferase activity"/>
    <property type="evidence" value="ECO:0007669"/>
    <property type="project" value="UniProtKB-EC"/>
</dbReference>